<dbReference type="OrthoDB" id="1712432at2759"/>
<dbReference type="Proteomes" id="UP000012073">
    <property type="component" value="Unassembled WGS sequence"/>
</dbReference>
<keyword evidence="4" id="KW-1185">Reference proteome</keyword>
<keyword evidence="1" id="KW-1133">Transmembrane helix</keyword>
<dbReference type="KEGG" id="ccp:CHC_T00008911001"/>
<dbReference type="PANTHER" id="PTHR47483:SF1">
    <property type="entry name" value="BETA-ARABINOFURANOSYLTRANSFERASE RAY1"/>
    <property type="match status" value="1"/>
</dbReference>
<dbReference type="Gramene" id="CDF32417">
    <property type="protein sequence ID" value="CDF32417"/>
    <property type="gene ID" value="CHC_T00008911001"/>
</dbReference>
<evidence type="ECO:0000313" key="3">
    <source>
        <dbReference type="EMBL" id="CDF32417.1"/>
    </source>
</evidence>
<organism evidence="3 4">
    <name type="scientific">Chondrus crispus</name>
    <name type="common">Carrageen Irish moss</name>
    <name type="synonym">Polymorpha crispa</name>
    <dbReference type="NCBI Taxonomy" id="2769"/>
    <lineage>
        <taxon>Eukaryota</taxon>
        <taxon>Rhodophyta</taxon>
        <taxon>Florideophyceae</taxon>
        <taxon>Rhodymeniophycidae</taxon>
        <taxon>Gigartinales</taxon>
        <taxon>Gigartinaceae</taxon>
        <taxon>Chondrus</taxon>
    </lineage>
</organism>
<gene>
    <name evidence="3" type="ORF">CHC_T00008911001</name>
</gene>
<keyword evidence="1" id="KW-0812">Transmembrane</keyword>
<dbReference type="STRING" id="2769.R7Q1D5"/>
<name>R7Q1D5_CHOCR</name>
<dbReference type="AlphaFoldDB" id="R7Q1D5"/>
<evidence type="ECO:0000256" key="1">
    <source>
        <dbReference type="SAM" id="Phobius"/>
    </source>
</evidence>
<dbReference type="InterPro" id="IPR005069">
    <property type="entry name" value="Nucl-diP-sugar_transferase"/>
</dbReference>
<proteinExistence type="predicted"/>
<dbReference type="GeneID" id="17319799"/>
<dbReference type="InterPro" id="IPR044575">
    <property type="entry name" value="RAY1-like"/>
</dbReference>
<dbReference type="PhylomeDB" id="R7Q1D5"/>
<dbReference type="PANTHER" id="PTHR47483">
    <property type="entry name" value="BETA-ARABINOFURANOSYLTRANSFERASE RAY1"/>
    <property type="match status" value="1"/>
</dbReference>
<evidence type="ECO:0000313" key="4">
    <source>
        <dbReference type="Proteomes" id="UP000012073"/>
    </source>
</evidence>
<feature type="transmembrane region" description="Helical" evidence="1">
    <location>
        <begin position="46"/>
        <end position="65"/>
    </location>
</feature>
<dbReference type="OMA" id="HANYVEG"/>
<accession>R7Q1D5</accession>
<dbReference type="Pfam" id="PF03407">
    <property type="entry name" value="Nucleotid_trans"/>
    <property type="match status" value="1"/>
</dbReference>
<sequence>MCHRPTYNAPCVPTAEEMDRRPARPLPRVLRRPLALVARLVARDGLYVALSLGLLLVASLVLYALSPPPLLYPPLADRAPNLNAASGTTPHLEGLLQRVSPNASRLVVAVAVNYAFRNLALNFVCNLHRLRIPNYIVLAMDRPVYRYLSARGANVFFYEDTHRRRLLADAGGDRFGSSAFVETSRRKSLLVLKVLRLGYSVIFSDVDVVWIRDPIPHLVAHPFDFVMQSDRNHNDRDAALNYNLNSGFYLARASSRSVMALRAIVKYSEAIRRSEQKAFNYVLCGAFKDHHAGPGTRVGAQECTYRKGGATVIALPLDDFPNGSNDAIWLNRSTPFVSAYPSVVAVHANYVEGMANKVDRIKRIGFWLHSEVSARPDGCLLPPQR</sequence>
<protein>
    <submittedName>
        <fullName evidence="3">Glycosyl transferase family GT77, hemicellulose cell wall biosynthesis</fullName>
    </submittedName>
</protein>
<reference evidence="4" key="1">
    <citation type="journal article" date="2013" name="Proc. Natl. Acad. Sci. U.S.A.">
        <title>Genome structure and metabolic features in the red seaweed Chondrus crispus shed light on evolution of the Archaeplastida.</title>
        <authorList>
            <person name="Collen J."/>
            <person name="Porcel B."/>
            <person name="Carre W."/>
            <person name="Ball S.G."/>
            <person name="Chaparro C."/>
            <person name="Tonon T."/>
            <person name="Barbeyron T."/>
            <person name="Michel G."/>
            <person name="Noel B."/>
            <person name="Valentin K."/>
            <person name="Elias M."/>
            <person name="Artiguenave F."/>
            <person name="Arun A."/>
            <person name="Aury J.M."/>
            <person name="Barbosa-Neto J.F."/>
            <person name="Bothwell J.H."/>
            <person name="Bouget F.Y."/>
            <person name="Brillet L."/>
            <person name="Cabello-Hurtado F."/>
            <person name="Capella-Gutierrez S."/>
            <person name="Charrier B."/>
            <person name="Cladiere L."/>
            <person name="Cock J.M."/>
            <person name="Coelho S.M."/>
            <person name="Colleoni C."/>
            <person name="Czjzek M."/>
            <person name="Da Silva C."/>
            <person name="Delage L."/>
            <person name="Denoeud F."/>
            <person name="Deschamps P."/>
            <person name="Dittami S.M."/>
            <person name="Gabaldon T."/>
            <person name="Gachon C.M."/>
            <person name="Groisillier A."/>
            <person name="Herve C."/>
            <person name="Jabbari K."/>
            <person name="Katinka M."/>
            <person name="Kloareg B."/>
            <person name="Kowalczyk N."/>
            <person name="Labadie K."/>
            <person name="Leblanc C."/>
            <person name="Lopez P.J."/>
            <person name="McLachlan D.H."/>
            <person name="Meslet-Cladiere L."/>
            <person name="Moustafa A."/>
            <person name="Nehr Z."/>
            <person name="Nyvall Collen P."/>
            <person name="Panaud O."/>
            <person name="Partensky F."/>
            <person name="Poulain J."/>
            <person name="Rensing S.A."/>
            <person name="Rousvoal S."/>
            <person name="Samson G."/>
            <person name="Symeonidi A."/>
            <person name="Weissenbach J."/>
            <person name="Zambounis A."/>
            <person name="Wincker P."/>
            <person name="Boyen C."/>
        </authorList>
    </citation>
    <scope>NUCLEOTIDE SEQUENCE [LARGE SCALE GENOMIC DNA]</scope>
    <source>
        <strain evidence="4">cv. Stackhouse</strain>
    </source>
</reference>
<keyword evidence="3" id="KW-0808">Transferase</keyword>
<feature type="domain" description="Nucleotide-diphospho-sugar transferase" evidence="2">
    <location>
        <begin position="132"/>
        <end position="360"/>
    </location>
</feature>
<dbReference type="EMBL" id="HG001495">
    <property type="protein sequence ID" value="CDF32417.1"/>
    <property type="molecule type" value="Genomic_DNA"/>
</dbReference>
<dbReference type="GO" id="GO:0016757">
    <property type="term" value="F:glycosyltransferase activity"/>
    <property type="evidence" value="ECO:0007669"/>
    <property type="project" value="InterPro"/>
</dbReference>
<evidence type="ECO:0000259" key="2">
    <source>
        <dbReference type="Pfam" id="PF03407"/>
    </source>
</evidence>
<dbReference type="RefSeq" id="XP_005712082.1">
    <property type="nucleotide sequence ID" value="XM_005712025.1"/>
</dbReference>
<keyword evidence="1" id="KW-0472">Membrane</keyword>